<feature type="transmembrane region" description="Helical" evidence="7">
    <location>
        <begin position="34"/>
        <end position="55"/>
    </location>
</feature>
<dbReference type="EMBL" id="QZCW01000005">
    <property type="protein sequence ID" value="MCW5323560.1"/>
    <property type="molecule type" value="Genomic_DNA"/>
</dbReference>
<accession>A0ABT3KZ13</accession>
<comment type="caution">
    <text evidence="9">The sequence shown here is derived from an EMBL/GenBank/DDBJ whole genome shotgun (WGS) entry which is preliminary data.</text>
</comment>
<dbReference type="InterPro" id="IPR000515">
    <property type="entry name" value="MetI-like"/>
</dbReference>
<keyword evidence="3" id="KW-1003">Cell membrane</keyword>
<protein>
    <submittedName>
        <fullName evidence="9">Carbohydrate ABC transporter permease</fullName>
    </submittedName>
</protein>
<dbReference type="PANTHER" id="PTHR43744">
    <property type="entry name" value="ABC TRANSPORTER PERMEASE PROTEIN MG189-RELATED-RELATED"/>
    <property type="match status" value="1"/>
</dbReference>
<feature type="transmembrane region" description="Helical" evidence="7">
    <location>
        <begin position="262"/>
        <end position="283"/>
    </location>
</feature>
<evidence type="ECO:0000256" key="5">
    <source>
        <dbReference type="ARBA" id="ARBA00022989"/>
    </source>
</evidence>
<gene>
    <name evidence="9" type="ORF">D5039_21145</name>
</gene>
<evidence type="ECO:0000256" key="6">
    <source>
        <dbReference type="ARBA" id="ARBA00023136"/>
    </source>
</evidence>
<keyword evidence="2 7" id="KW-0813">Transport</keyword>
<evidence type="ECO:0000313" key="10">
    <source>
        <dbReference type="Proteomes" id="UP001208935"/>
    </source>
</evidence>
<dbReference type="PROSITE" id="PS50928">
    <property type="entry name" value="ABC_TM1"/>
    <property type="match status" value="1"/>
</dbReference>
<name>A0ABT3KZ13_9BURK</name>
<feature type="transmembrane region" description="Helical" evidence="7">
    <location>
        <begin position="91"/>
        <end position="115"/>
    </location>
</feature>
<dbReference type="CDD" id="cd06261">
    <property type="entry name" value="TM_PBP2"/>
    <property type="match status" value="1"/>
</dbReference>
<feature type="domain" description="ABC transmembrane type-1" evidence="8">
    <location>
        <begin position="92"/>
        <end position="283"/>
    </location>
</feature>
<organism evidence="9 10">
    <name type="scientific">Verminephrobacter aporrectodeae subsp. tuberculatae</name>
    <dbReference type="NCBI Taxonomy" id="1110392"/>
    <lineage>
        <taxon>Bacteria</taxon>
        <taxon>Pseudomonadati</taxon>
        <taxon>Pseudomonadota</taxon>
        <taxon>Betaproteobacteria</taxon>
        <taxon>Burkholderiales</taxon>
        <taxon>Comamonadaceae</taxon>
        <taxon>Verminephrobacter</taxon>
    </lineage>
</organism>
<keyword evidence="6 7" id="KW-0472">Membrane</keyword>
<dbReference type="Gene3D" id="1.10.3720.10">
    <property type="entry name" value="MetI-like"/>
    <property type="match status" value="1"/>
</dbReference>
<comment type="similarity">
    <text evidence="7">Belongs to the binding-protein-dependent transport system permease family.</text>
</comment>
<sequence length="297" mass="32185">MVHEAAQGAAVNTPGGSCASGGVHAGSILIGKTLLPALLVCLGIVVLYPLVWMVLNGFKDNALIFGQPFALPTHWNWGNYVQAWNQGVRDYLTVSILVTATSGLCTVLISAWTAYGLTRSRMPLKPLATGLVLGGLMLSPTVALIPLVKMLQALGLYNTYWALIVLYTAFRVPFATFLIRAWMLDLPRDLDEAASMDGATEGQIFWRIILPLCRPIIISCVILHVLFAWNEYLFAMIFTSGADMQTLPVGLTSIMARHGTNYAVVFAAMSLSALPMVGVFFAAQRYFIRGLAEGIGK</sequence>
<dbReference type="GeneID" id="77319244"/>
<dbReference type="Pfam" id="PF00528">
    <property type="entry name" value="BPD_transp_1"/>
    <property type="match status" value="1"/>
</dbReference>
<reference evidence="10" key="1">
    <citation type="submission" date="2023-07" db="EMBL/GenBank/DDBJ databases">
        <title>Verminephrobacter genomes.</title>
        <authorList>
            <person name="Lund M.B."/>
        </authorList>
    </citation>
    <scope>NUCLEOTIDE SEQUENCE [LARGE SCALE GENOMIC DNA]</scope>
    <source>
        <strain evidence="10">AtM5-05</strain>
    </source>
</reference>
<feature type="transmembrane region" description="Helical" evidence="7">
    <location>
        <begin position="204"/>
        <end position="229"/>
    </location>
</feature>
<keyword evidence="4 7" id="KW-0812">Transmembrane</keyword>
<feature type="transmembrane region" description="Helical" evidence="7">
    <location>
        <begin position="127"/>
        <end position="148"/>
    </location>
</feature>
<comment type="subcellular location">
    <subcellularLocation>
        <location evidence="1 7">Cell membrane</location>
        <topology evidence="1 7">Multi-pass membrane protein</topology>
    </subcellularLocation>
</comment>
<evidence type="ECO:0000256" key="7">
    <source>
        <dbReference type="RuleBase" id="RU363032"/>
    </source>
</evidence>
<evidence type="ECO:0000313" key="9">
    <source>
        <dbReference type="EMBL" id="MCW5323560.1"/>
    </source>
</evidence>
<feature type="transmembrane region" description="Helical" evidence="7">
    <location>
        <begin position="160"/>
        <end position="183"/>
    </location>
</feature>
<evidence type="ECO:0000256" key="2">
    <source>
        <dbReference type="ARBA" id="ARBA00022448"/>
    </source>
</evidence>
<evidence type="ECO:0000256" key="4">
    <source>
        <dbReference type="ARBA" id="ARBA00022692"/>
    </source>
</evidence>
<evidence type="ECO:0000256" key="3">
    <source>
        <dbReference type="ARBA" id="ARBA00022475"/>
    </source>
</evidence>
<evidence type="ECO:0000259" key="8">
    <source>
        <dbReference type="PROSITE" id="PS50928"/>
    </source>
</evidence>
<dbReference type="SUPFAM" id="SSF161098">
    <property type="entry name" value="MetI-like"/>
    <property type="match status" value="1"/>
</dbReference>
<dbReference type="InterPro" id="IPR035906">
    <property type="entry name" value="MetI-like_sf"/>
</dbReference>
<dbReference type="Proteomes" id="UP001208935">
    <property type="component" value="Unassembled WGS sequence"/>
</dbReference>
<dbReference type="PANTHER" id="PTHR43744:SF12">
    <property type="entry name" value="ABC TRANSPORTER PERMEASE PROTEIN MG189-RELATED"/>
    <property type="match status" value="1"/>
</dbReference>
<evidence type="ECO:0000256" key="1">
    <source>
        <dbReference type="ARBA" id="ARBA00004651"/>
    </source>
</evidence>
<proteinExistence type="inferred from homology"/>
<dbReference type="RefSeq" id="WP_265257656.1">
    <property type="nucleotide sequence ID" value="NZ_QZCV01000001.1"/>
</dbReference>
<keyword evidence="5 7" id="KW-1133">Transmembrane helix</keyword>
<keyword evidence="10" id="KW-1185">Reference proteome</keyword>